<dbReference type="AlphaFoldDB" id="A0A8T0HW10"/>
<dbReference type="EMBL" id="CM026426">
    <property type="protein sequence ID" value="KAG0574618.1"/>
    <property type="molecule type" value="Genomic_DNA"/>
</dbReference>
<sequence>MLKLDIVDSHRQGCENPRPDFTKCAHVEVIALMFKLLVLSHE</sequence>
<keyword evidence="2" id="KW-1185">Reference proteome</keyword>
<proteinExistence type="predicted"/>
<reference evidence="1" key="1">
    <citation type="submission" date="2020-06" db="EMBL/GenBank/DDBJ databases">
        <title>WGS assembly of Ceratodon purpureus strain R40.</title>
        <authorList>
            <person name="Carey S.B."/>
            <person name="Jenkins J."/>
            <person name="Shu S."/>
            <person name="Lovell J.T."/>
            <person name="Sreedasyam A."/>
            <person name="Maumus F."/>
            <person name="Tiley G.P."/>
            <person name="Fernandez-Pozo N."/>
            <person name="Barry K."/>
            <person name="Chen C."/>
            <person name="Wang M."/>
            <person name="Lipzen A."/>
            <person name="Daum C."/>
            <person name="Saski C.A."/>
            <person name="Payton A.C."/>
            <person name="Mcbreen J.C."/>
            <person name="Conrad R.E."/>
            <person name="Kollar L.M."/>
            <person name="Olsson S."/>
            <person name="Huttunen S."/>
            <person name="Landis J.B."/>
            <person name="Wickett N.J."/>
            <person name="Johnson M.G."/>
            <person name="Rensing S.A."/>
            <person name="Grimwood J."/>
            <person name="Schmutz J."/>
            <person name="Mcdaniel S.F."/>
        </authorList>
    </citation>
    <scope>NUCLEOTIDE SEQUENCE</scope>
    <source>
        <strain evidence="1">R40</strain>
    </source>
</reference>
<gene>
    <name evidence="1" type="ORF">KC19_VG276800</name>
</gene>
<evidence type="ECO:0000313" key="1">
    <source>
        <dbReference type="EMBL" id="KAG0574618.1"/>
    </source>
</evidence>
<comment type="caution">
    <text evidence="1">The sequence shown here is derived from an EMBL/GenBank/DDBJ whole genome shotgun (WGS) entry which is preliminary data.</text>
</comment>
<protein>
    <submittedName>
        <fullName evidence="1">Uncharacterized protein</fullName>
    </submittedName>
</protein>
<name>A0A8T0HW10_CERPU</name>
<evidence type="ECO:0000313" key="2">
    <source>
        <dbReference type="Proteomes" id="UP000822688"/>
    </source>
</evidence>
<accession>A0A8T0HW10</accession>
<dbReference type="Proteomes" id="UP000822688">
    <property type="component" value="Chromosome V"/>
</dbReference>
<organism evidence="1 2">
    <name type="scientific">Ceratodon purpureus</name>
    <name type="common">Fire moss</name>
    <name type="synonym">Dicranum purpureum</name>
    <dbReference type="NCBI Taxonomy" id="3225"/>
    <lineage>
        <taxon>Eukaryota</taxon>
        <taxon>Viridiplantae</taxon>
        <taxon>Streptophyta</taxon>
        <taxon>Embryophyta</taxon>
        <taxon>Bryophyta</taxon>
        <taxon>Bryophytina</taxon>
        <taxon>Bryopsida</taxon>
        <taxon>Dicranidae</taxon>
        <taxon>Pseudoditrichales</taxon>
        <taxon>Ditrichaceae</taxon>
        <taxon>Ceratodon</taxon>
    </lineage>
</organism>